<protein>
    <submittedName>
        <fullName evidence="2">Uncharacterized protein</fullName>
    </submittedName>
</protein>
<evidence type="ECO:0000313" key="2">
    <source>
        <dbReference type="EMBL" id="CAI8602029.1"/>
    </source>
</evidence>
<gene>
    <name evidence="2" type="ORF">VFH_III021160</name>
</gene>
<name>A0AAV0ZWC2_VICFA</name>
<dbReference type="AlphaFoldDB" id="A0AAV0ZWC2"/>
<evidence type="ECO:0000313" key="3">
    <source>
        <dbReference type="Proteomes" id="UP001157006"/>
    </source>
</evidence>
<sequence length="210" mass="23624">MSVGTYLSDEESEDDAMKVMFDDTNDERTTAMDDGFEFFEIENPNLASPKIEVIGKSYKYYRCATKSPKKKLTIKKKKIIAGAPREMVLEKIMDQVATDALLNQKLHLRRCKMLQLNPWRKNGESTIDGRSSPKPVNKVKLEGPKRSSDMLKTLKTKSHKGPGATNDEPMIIPEDGYGILTREYAEVADLMLGTCVREMKSRGAISRGLT</sequence>
<organism evidence="2 3">
    <name type="scientific">Vicia faba</name>
    <name type="common">Broad bean</name>
    <name type="synonym">Faba vulgaris</name>
    <dbReference type="NCBI Taxonomy" id="3906"/>
    <lineage>
        <taxon>Eukaryota</taxon>
        <taxon>Viridiplantae</taxon>
        <taxon>Streptophyta</taxon>
        <taxon>Embryophyta</taxon>
        <taxon>Tracheophyta</taxon>
        <taxon>Spermatophyta</taxon>
        <taxon>Magnoliopsida</taxon>
        <taxon>eudicotyledons</taxon>
        <taxon>Gunneridae</taxon>
        <taxon>Pentapetalae</taxon>
        <taxon>rosids</taxon>
        <taxon>fabids</taxon>
        <taxon>Fabales</taxon>
        <taxon>Fabaceae</taxon>
        <taxon>Papilionoideae</taxon>
        <taxon>50 kb inversion clade</taxon>
        <taxon>NPAAA clade</taxon>
        <taxon>Hologalegina</taxon>
        <taxon>IRL clade</taxon>
        <taxon>Fabeae</taxon>
        <taxon>Vicia</taxon>
    </lineage>
</organism>
<dbReference type="Proteomes" id="UP001157006">
    <property type="component" value="Chromosome 3"/>
</dbReference>
<reference evidence="2 3" key="1">
    <citation type="submission" date="2023-01" db="EMBL/GenBank/DDBJ databases">
        <authorList>
            <person name="Kreplak J."/>
        </authorList>
    </citation>
    <scope>NUCLEOTIDE SEQUENCE [LARGE SCALE GENOMIC DNA]</scope>
</reference>
<feature type="region of interest" description="Disordered" evidence="1">
    <location>
        <begin position="122"/>
        <end position="148"/>
    </location>
</feature>
<evidence type="ECO:0000256" key="1">
    <source>
        <dbReference type="SAM" id="MobiDB-lite"/>
    </source>
</evidence>
<dbReference type="EMBL" id="OX451738">
    <property type="protein sequence ID" value="CAI8602029.1"/>
    <property type="molecule type" value="Genomic_DNA"/>
</dbReference>
<keyword evidence="3" id="KW-1185">Reference proteome</keyword>
<proteinExistence type="predicted"/>
<feature type="compositionally biased region" description="Basic and acidic residues" evidence="1">
    <location>
        <begin position="139"/>
        <end position="148"/>
    </location>
</feature>
<accession>A0AAV0ZWC2</accession>